<comment type="caution">
    <text evidence="17">The sequence shown here is derived from an EMBL/GenBank/DDBJ whole genome shotgun (WGS) entry which is preliminary data.</text>
</comment>
<dbReference type="Gene3D" id="3.30.70.940">
    <property type="entry name" value="NusG, N-terminal domain"/>
    <property type="match status" value="1"/>
</dbReference>
<feature type="domain" description="KOW" evidence="16">
    <location>
        <begin position="670"/>
        <end position="697"/>
    </location>
</feature>
<keyword evidence="11" id="KW-0010">Activator</keyword>
<dbReference type="SUPFAM" id="SSF50104">
    <property type="entry name" value="Translation proteins SH3-like domain"/>
    <property type="match status" value="1"/>
</dbReference>
<dbReference type="CDD" id="cd06084">
    <property type="entry name" value="KOW_Spt5_4"/>
    <property type="match status" value="1"/>
</dbReference>
<keyword evidence="13 14" id="KW-0539">Nucleus</keyword>
<evidence type="ECO:0000256" key="3">
    <source>
        <dbReference type="ARBA" id="ARBA00006956"/>
    </source>
</evidence>
<dbReference type="Pfam" id="PF11942">
    <property type="entry name" value="Spt5_N"/>
    <property type="match status" value="1"/>
</dbReference>
<dbReference type="InterPro" id="IPR041973">
    <property type="entry name" value="KOW_Spt5_1"/>
</dbReference>
<evidence type="ECO:0000256" key="13">
    <source>
        <dbReference type="ARBA" id="ARBA00023242"/>
    </source>
</evidence>
<evidence type="ECO:0000256" key="15">
    <source>
        <dbReference type="SAM" id="MobiDB-lite"/>
    </source>
</evidence>
<evidence type="ECO:0000256" key="2">
    <source>
        <dbReference type="ARBA" id="ARBA00004229"/>
    </source>
</evidence>
<feature type="compositionally biased region" description="Low complexity" evidence="15">
    <location>
        <begin position="843"/>
        <end position="858"/>
    </location>
</feature>
<dbReference type="InterPro" id="IPR039385">
    <property type="entry name" value="NGN_Euk"/>
</dbReference>
<dbReference type="GO" id="GO:0009507">
    <property type="term" value="C:chloroplast"/>
    <property type="evidence" value="ECO:0007669"/>
    <property type="project" value="UniProtKB-SubCell"/>
</dbReference>
<organism evidence="17 18">
    <name type="scientific">Albugo candida</name>
    <dbReference type="NCBI Taxonomy" id="65357"/>
    <lineage>
        <taxon>Eukaryota</taxon>
        <taxon>Sar</taxon>
        <taxon>Stramenopiles</taxon>
        <taxon>Oomycota</taxon>
        <taxon>Peronosporomycetes</taxon>
        <taxon>Albuginales</taxon>
        <taxon>Albuginaceae</taxon>
        <taxon>Albugo</taxon>
    </lineage>
</organism>
<dbReference type="PANTHER" id="PTHR11125">
    <property type="entry name" value="SUPPRESSOR OF TY 5"/>
    <property type="match status" value="1"/>
</dbReference>
<dbReference type="InterPro" id="IPR008991">
    <property type="entry name" value="Translation_prot_SH3-like_sf"/>
</dbReference>
<keyword evidence="12 14" id="KW-0804">Transcription</keyword>
<comment type="subcellular location">
    <subcellularLocation>
        <location evidence="1 14">Nucleus</location>
    </subcellularLocation>
    <subcellularLocation>
        <location evidence="2">Plastid</location>
        <location evidence="2">Chloroplast</location>
    </subcellularLocation>
</comment>
<dbReference type="Proteomes" id="UP000053237">
    <property type="component" value="Unassembled WGS sequence"/>
</dbReference>
<feature type="domain" description="KOW" evidence="16">
    <location>
        <begin position="403"/>
        <end position="430"/>
    </location>
</feature>
<evidence type="ECO:0000256" key="8">
    <source>
        <dbReference type="ARBA" id="ARBA00022640"/>
    </source>
</evidence>
<dbReference type="Pfam" id="PF23290">
    <property type="entry name" value="KOW5_SPT5"/>
    <property type="match status" value="1"/>
</dbReference>
<dbReference type="InterPro" id="IPR036735">
    <property type="entry name" value="NGN_dom_sf"/>
</dbReference>
<feature type="region of interest" description="Disordered" evidence="15">
    <location>
        <begin position="823"/>
        <end position="858"/>
    </location>
</feature>
<dbReference type="CDD" id="cd06086">
    <property type="entry name" value="KOW_Spt5_6"/>
    <property type="match status" value="1"/>
</dbReference>
<dbReference type="FunFam" id="3.30.70.940:FF:000005">
    <property type="entry name" value="Transcription elongation factor SPT5"/>
    <property type="match status" value="1"/>
</dbReference>
<dbReference type="InterPro" id="IPR057934">
    <property type="entry name" value="KOW_Spt5_7"/>
</dbReference>
<evidence type="ECO:0000313" key="17">
    <source>
        <dbReference type="EMBL" id="CCI39674.1"/>
    </source>
</evidence>
<dbReference type="CDD" id="cd06081">
    <property type="entry name" value="KOW_Spt5_1"/>
    <property type="match status" value="1"/>
</dbReference>
<keyword evidence="8" id="KW-0934">Plastid</keyword>
<evidence type="ECO:0000256" key="5">
    <source>
        <dbReference type="ARBA" id="ARBA00022491"/>
    </source>
</evidence>
<feature type="compositionally biased region" description="Basic and acidic residues" evidence="15">
    <location>
        <begin position="1"/>
        <end position="11"/>
    </location>
</feature>
<evidence type="ECO:0000256" key="10">
    <source>
        <dbReference type="ARBA" id="ARBA00023015"/>
    </source>
</evidence>
<dbReference type="InterPro" id="IPR014722">
    <property type="entry name" value="Rib_uL2_dom2"/>
</dbReference>
<keyword evidence="10" id="KW-0805">Transcription regulation</keyword>
<dbReference type="GO" id="GO:0006357">
    <property type="term" value="P:regulation of transcription by RNA polymerase II"/>
    <property type="evidence" value="ECO:0007669"/>
    <property type="project" value="InterPro"/>
</dbReference>
<keyword evidence="5" id="KW-0678">Repressor</keyword>
<dbReference type="Pfam" id="PF23287">
    <property type="entry name" value="KOW7_SPT5"/>
    <property type="match status" value="1"/>
</dbReference>
<keyword evidence="9" id="KW-0677">Repeat</keyword>
<dbReference type="FunCoup" id="A0A024FYK7">
    <property type="interactions" value="603"/>
</dbReference>
<evidence type="ECO:0000256" key="12">
    <source>
        <dbReference type="ARBA" id="ARBA00023163"/>
    </source>
</evidence>
<evidence type="ECO:0000259" key="16">
    <source>
        <dbReference type="SMART" id="SM00739"/>
    </source>
</evidence>
<dbReference type="Pfam" id="PF23291">
    <property type="entry name" value="KOW4_SPT5"/>
    <property type="match status" value="1"/>
</dbReference>
<dbReference type="InParanoid" id="A0A024FYK7"/>
<dbReference type="Gene3D" id="2.30.30.30">
    <property type="match status" value="3"/>
</dbReference>
<dbReference type="InterPro" id="IPR005100">
    <property type="entry name" value="NGN-domain"/>
</dbReference>
<feature type="domain" description="KOW" evidence="16">
    <location>
        <begin position="252"/>
        <end position="280"/>
    </location>
</feature>
<evidence type="ECO:0000256" key="9">
    <source>
        <dbReference type="ARBA" id="ARBA00022737"/>
    </source>
</evidence>
<dbReference type="EMBL" id="CAIX01000003">
    <property type="protein sequence ID" value="CCI39674.1"/>
    <property type="molecule type" value="Genomic_DNA"/>
</dbReference>
<dbReference type="CDD" id="cd06083">
    <property type="entry name" value="KOW_Spt5_3"/>
    <property type="match status" value="1"/>
</dbReference>
<dbReference type="InterPro" id="IPR039659">
    <property type="entry name" value="SPT5"/>
</dbReference>
<dbReference type="InterPro" id="IPR005824">
    <property type="entry name" value="KOW"/>
</dbReference>
<evidence type="ECO:0000313" key="18">
    <source>
        <dbReference type="Proteomes" id="UP000053237"/>
    </source>
</evidence>
<feature type="domain" description="KOW" evidence="16">
    <location>
        <begin position="458"/>
        <end position="485"/>
    </location>
</feature>
<dbReference type="SMART" id="SM00739">
    <property type="entry name" value="KOW"/>
    <property type="match status" value="6"/>
</dbReference>
<dbReference type="PIRSF" id="PIRSF036945">
    <property type="entry name" value="Spt5"/>
    <property type="match status" value="1"/>
</dbReference>
<keyword evidence="18" id="KW-1185">Reference proteome</keyword>
<feature type="compositionally biased region" description="Basic residues" evidence="15">
    <location>
        <begin position="37"/>
        <end position="54"/>
    </location>
</feature>
<evidence type="ECO:0000256" key="4">
    <source>
        <dbReference type="ARBA" id="ARBA00020181"/>
    </source>
</evidence>
<comment type="similarity">
    <text evidence="3 14">Belongs to the SPT5 family.</text>
</comment>
<reference evidence="17 18" key="1">
    <citation type="submission" date="2012-05" db="EMBL/GenBank/DDBJ databases">
        <title>Recombination and specialization in a pathogen metapopulation.</title>
        <authorList>
            <person name="Gardiner A."/>
            <person name="Kemen E."/>
            <person name="Schultz-Larsen T."/>
            <person name="MacLean D."/>
            <person name="Van Oosterhout C."/>
            <person name="Jones J.D.G."/>
        </authorList>
    </citation>
    <scope>NUCLEOTIDE SEQUENCE [LARGE SCALE GENOMIC DNA]</scope>
    <source>
        <strain evidence="17 18">Ac Nc2</strain>
    </source>
</reference>
<dbReference type="OrthoDB" id="28901at2759"/>
<dbReference type="InterPro" id="IPR041978">
    <property type="entry name" value="KOW_Spt5_5"/>
</dbReference>
<feature type="domain" description="KOW" evidence="16">
    <location>
        <begin position="584"/>
        <end position="611"/>
    </location>
</feature>
<accession>A0A024FYK7</accession>
<sequence length="1098" mass="120313">MSSSDEERPNYSEDEDVSEDEIPEEEEEADEEEEKNLKKRKGREIKSKSKKKKKAIYNFIEDEADVDEDEEEDEMVDDDIYGSERALAEEAEVANQSYQYEPRRRMDYEEDDEQSAEAIVSSIKKRHQRSQKHYDEVDEGVDAMQSEVAQQSLLPSIQDPRMWVFKCKPGREQHLVISLMNKFLDLARQGQPLSIKSVIASSSKGFIYVEAEREPHAKDAVNGLRDISQHTMKLVPVQEMTSVLNVQKKRKPLAVGAWARIKRAGVFKGDLCKVLESVDNGARAIIKMVPRHDPSVLSGGEAQKYKKGQRPPQKLLHSNMVHGDIVRRRYPATGEMMDFFDNDYYQDGFLVKEVNINMMLQTDEVNPRLDEINKFAAVAEREDDGNQELLASMETGDWKNKVELAKGDTVRVVEGDLVNLMGIVVSTNTANDIVRVMPLHEEIKDTILDFQVRQLIKYVKVGDHIKVVSGMYSGETGTVVAVDDSDGAPVAIVLVDSMAKEIQVRVQDLQESAEISHGLDSLKGIELYDLVALAQGDVGVVTHVGRDGFKVFTQGDQVCQVSDQEIQRKLPSSRAAALDQKHNYVSVGEMVNVLEGDHAGHAGTVKHIHRCFLFLHNNRVMTNAGMFVARAHQVILSGSKARSNMIQNSTLPRMNGARPPRNDRRNAREHEMIGKTVKMKKGRWKGYIGIVVDESEQKVKVEIHCKATTVDVDRQEVVLAGTRQGQLQDKPRRIDTPMAGATPLPSQTPLHGSAMTPMATPLHRSLGTPQAARASDAWNIANDDALLETQLNHEEDITHATSFGAPLEPVGTMHEGLASRSFGHHSIQPMGTKSPTRESAPFTPTGNPTTPGLNPTTPGLLPRTPAFMMGSHPTTPGLNPTTPGLHPTTPAHLSATPAHGREMMGSEPRTPGFGVATPGIGLNPTTPSLATPGYQHNPTTPGLYRTPMNGLASSDLVATPGVSSGLMANGVGGMPVPQPHTREAHDILNPISNEVTWKMKGVEVSVAISETGVSIGVIASVHADTLVIEIDGNMHTYSVDRAQPVLPEKQDTVIILSGEEAGQTGSLIGTDGADGIVKVDGDADIKIYPLNSLAKLVT</sequence>
<dbReference type="InterPro" id="IPR017071">
    <property type="entry name" value="TF_Spt5_eukaryote"/>
</dbReference>
<dbReference type="GO" id="GO:0032044">
    <property type="term" value="C:DSIF complex"/>
    <property type="evidence" value="ECO:0007669"/>
    <property type="project" value="TreeGrafter"/>
</dbReference>
<dbReference type="CDD" id="cd06082">
    <property type="entry name" value="KOW_Spt5_2"/>
    <property type="match status" value="1"/>
</dbReference>
<dbReference type="Pfam" id="PF23037">
    <property type="entry name" value="KOWx_SPT5"/>
    <property type="match status" value="1"/>
</dbReference>
<dbReference type="InterPro" id="IPR057936">
    <property type="entry name" value="KOWx_Spt5"/>
</dbReference>
<dbReference type="Pfam" id="PF23284">
    <property type="entry name" value="KOW2_Spt5"/>
    <property type="match status" value="1"/>
</dbReference>
<dbReference type="GO" id="GO:0032784">
    <property type="term" value="P:regulation of DNA-templated transcription elongation"/>
    <property type="evidence" value="ECO:0007669"/>
    <property type="project" value="InterPro"/>
</dbReference>
<dbReference type="InterPro" id="IPR022581">
    <property type="entry name" value="Spt5_N"/>
</dbReference>
<dbReference type="Pfam" id="PF23042">
    <property type="entry name" value="KOW1_SPT5"/>
    <property type="match status" value="1"/>
</dbReference>
<dbReference type="CDD" id="cd06085">
    <property type="entry name" value="KOW_Spt5_5"/>
    <property type="match status" value="1"/>
</dbReference>
<evidence type="ECO:0000256" key="14">
    <source>
        <dbReference type="PIRNR" id="PIRNR036945"/>
    </source>
</evidence>
<keyword evidence="7" id="KW-0597">Phosphoprotein</keyword>
<feature type="domain" description="KOW" evidence="16">
    <location>
        <begin position="1046"/>
        <end position="1073"/>
    </location>
</feature>
<dbReference type="PANTHER" id="PTHR11125:SF7">
    <property type="entry name" value="TRANSCRIPTION ELONGATION FACTOR SPT5"/>
    <property type="match status" value="1"/>
</dbReference>
<dbReference type="InterPro" id="IPR041975">
    <property type="entry name" value="KOW_Spt5_2"/>
</dbReference>
<evidence type="ECO:0000256" key="11">
    <source>
        <dbReference type="ARBA" id="ARBA00023159"/>
    </source>
</evidence>
<dbReference type="STRING" id="65357.A0A024FYK7"/>
<proteinExistence type="inferred from homology"/>
<evidence type="ECO:0000256" key="7">
    <source>
        <dbReference type="ARBA" id="ARBA00022553"/>
    </source>
</evidence>
<dbReference type="GO" id="GO:0006368">
    <property type="term" value="P:transcription elongation by RNA polymerase II"/>
    <property type="evidence" value="ECO:0007669"/>
    <property type="project" value="TreeGrafter"/>
</dbReference>
<protein>
    <recommendedName>
        <fullName evidence="4 14">Transcription elongation factor SPT5</fullName>
    </recommendedName>
</protein>
<dbReference type="InterPro" id="IPR041977">
    <property type="entry name" value="KOW_Spt5_4"/>
</dbReference>
<gene>
    <name evidence="17" type="ORF">BN9_004570</name>
</gene>
<dbReference type="GO" id="GO:0003729">
    <property type="term" value="F:mRNA binding"/>
    <property type="evidence" value="ECO:0007669"/>
    <property type="project" value="TreeGrafter"/>
</dbReference>
<feature type="compositionally biased region" description="Acidic residues" evidence="15">
    <location>
        <begin position="12"/>
        <end position="34"/>
    </location>
</feature>
<dbReference type="AlphaFoldDB" id="A0A024FYK7"/>
<evidence type="ECO:0000256" key="6">
    <source>
        <dbReference type="ARBA" id="ARBA00022528"/>
    </source>
</evidence>
<evidence type="ECO:0000256" key="1">
    <source>
        <dbReference type="ARBA" id="ARBA00004123"/>
    </source>
</evidence>
<name>A0A024FYK7_9STRA</name>
<dbReference type="InterPro" id="IPR041976">
    <property type="entry name" value="KOW_Spt5_3"/>
</dbReference>
<dbReference type="CDD" id="cd09888">
    <property type="entry name" value="NGN_Euk"/>
    <property type="match status" value="1"/>
</dbReference>
<dbReference type="Pfam" id="PF03439">
    <property type="entry name" value="Spt5-NGN"/>
    <property type="match status" value="1"/>
</dbReference>
<keyword evidence="6" id="KW-0150">Chloroplast</keyword>
<feature type="region of interest" description="Disordered" evidence="15">
    <location>
        <begin position="1"/>
        <end position="54"/>
    </location>
</feature>